<organism evidence="12 13">
    <name type="scientific">Steccherinum ochraceum</name>
    <dbReference type="NCBI Taxonomy" id="92696"/>
    <lineage>
        <taxon>Eukaryota</taxon>
        <taxon>Fungi</taxon>
        <taxon>Dikarya</taxon>
        <taxon>Basidiomycota</taxon>
        <taxon>Agaricomycotina</taxon>
        <taxon>Agaricomycetes</taxon>
        <taxon>Polyporales</taxon>
        <taxon>Steccherinaceae</taxon>
        <taxon>Steccherinum</taxon>
    </lineage>
</organism>
<evidence type="ECO:0000256" key="3">
    <source>
        <dbReference type="ARBA" id="ARBA00022538"/>
    </source>
</evidence>
<keyword evidence="13" id="KW-1185">Reference proteome</keyword>
<feature type="transmembrane region" description="Helical" evidence="9">
    <location>
        <begin position="381"/>
        <end position="401"/>
    </location>
</feature>
<feature type="transmembrane region" description="Helical" evidence="9">
    <location>
        <begin position="329"/>
        <end position="360"/>
    </location>
</feature>
<dbReference type="InterPro" id="IPR003855">
    <property type="entry name" value="K+_transporter"/>
</dbReference>
<evidence type="ECO:0000313" key="13">
    <source>
        <dbReference type="Proteomes" id="UP000292702"/>
    </source>
</evidence>
<keyword evidence="5" id="KW-0630">Potassium</keyword>
<evidence type="ECO:0000256" key="7">
    <source>
        <dbReference type="ARBA" id="ARBA00023065"/>
    </source>
</evidence>
<reference evidence="12 13" key="1">
    <citation type="submission" date="2018-11" db="EMBL/GenBank/DDBJ databases">
        <title>Genome assembly of Steccherinum ochraceum LE-BIN_3174, the white-rot fungus of the Steccherinaceae family (The Residual Polyporoid clade, Polyporales, Basidiomycota).</title>
        <authorList>
            <person name="Fedorova T.V."/>
            <person name="Glazunova O.A."/>
            <person name="Landesman E.O."/>
            <person name="Moiseenko K.V."/>
            <person name="Psurtseva N.V."/>
            <person name="Savinova O.S."/>
            <person name="Shakhova N.V."/>
            <person name="Tyazhelova T.V."/>
            <person name="Vasina D.V."/>
        </authorList>
    </citation>
    <scope>NUCLEOTIDE SEQUENCE [LARGE SCALE GENOMIC DNA]</scope>
    <source>
        <strain evidence="12 13">LE-BIN_3174</strain>
    </source>
</reference>
<feature type="transmembrane region" description="Helical" evidence="9">
    <location>
        <begin position="180"/>
        <end position="198"/>
    </location>
</feature>
<dbReference type="AlphaFoldDB" id="A0A4R0S428"/>
<dbReference type="GO" id="GO:0015079">
    <property type="term" value="F:potassium ion transmembrane transporter activity"/>
    <property type="evidence" value="ECO:0007669"/>
    <property type="project" value="InterPro"/>
</dbReference>
<evidence type="ECO:0000256" key="9">
    <source>
        <dbReference type="SAM" id="Phobius"/>
    </source>
</evidence>
<feature type="domain" description="K+ potassium transporter integral membrane" evidence="10">
    <location>
        <begin position="28"/>
        <end position="505"/>
    </location>
</feature>
<comment type="caution">
    <text evidence="12">The sequence shown here is derived from an EMBL/GenBank/DDBJ whole genome shotgun (WGS) entry which is preliminary data.</text>
</comment>
<dbReference type="PANTHER" id="PTHR30540:SF83">
    <property type="entry name" value="K+ POTASSIUM TRANSPORTER"/>
    <property type="match status" value="1"/>
</dbReference>
<evidence type="ECO:0000256" key="1">
    <source>
        <dbReference type="ARBA" id="ARBA00004141"/>
    </source>
</evidence>
<keyword evidence="3" id="KW-0633">Potassium transport</keyword>
<comment type="subcellular location">
    <subcellularLocation>
        <location evidence="1">Membrane</location>
        <topology evidence="1">Multi-pass membrane protein</topology>
    </subcellularLocation>
</comment>
<evidence type="ECO:0000313" key="12">
    <source>
        <dbReference type="EMBL" id="TCD71664.1"/>
    </source>
</evidence>
<feature type="transmembrane region" description="Helical" evidence="9">
    <location>
        <begin position="205"/>
        <end position="227"/>
    </location>
</feature>
<sequence>MSSALQSGHISTQRRAPVEAKGLALAALTFQTLGIIYSDIGTSPLYVLNGIWPASGPVPSAEDVIGGVSAIIWSLTLLPLIKYVFIVLRFGTHEGEGGTFALFQGLYPPEDKDFDADRTLTGDSYKQTSAFTSRLSYRLRWPLLICALFGTSLTLADGIFTPAVSVTSAVAGIAVAKPSVGSDITPISIAILVVLFLVQFRGTNFISYLFAPITFVWFGLIAGTGIANITAHPGILRAFDPSRAVLLFTRTGDYDLLAGILLAITGCEAMFANLGQFNMLSIQISFTCLVYPSVILAYLGQGARLIRDGADVLPNIFYNTIPGPRNGGLYWIVFVFAILATVIASQALISATFSLTQQLINMRSFPPLRLQYTSDKIQGQVYIPIVNWLLCIVTIVVIAAFNSPTNLTNAYGFAVSTVMLTTTVLVALQIMFVKRLPVLLALAFFLTFGFFDGLFWGAALKKIPHGAWVPLMIGVILLAVMAFWTWARSLEDEFDGHNRRNLRHIIIRRDEDDGLEVAIRSPPNSDHGHEIKEFKEPLEEDLGSVTSHELKRSTYYMLDRDWEGHTGAVAKTAEGEVDSDVSEIGLKVLARIPTCAVFHKLTTGRGVPHSFVSFFRQWPALPRIVIFLSVRMLPVAYVQPSERYLATKVRTIDGFYGVTYHLGFRDTFDVSVEDIIDLICEIEQRSDPRGSAAAIKVIREVASAATHIVPHYEVSSKNVRAPRLGRAVVVVNWFRRFLIEDVYRTISTMFPETANWLGSADKIIHVGINATI</sequence>
<evidence type="ECO:0008006" key="14">
    <source>
        <dbReference type="Google" id="ProtNLM"/>
    </source>
</evidence>
<evidence type="ECO:0000256" key="6">
    <source>
        <dbReference type="ARBA" id="ARBA00022989"/>
    </source>
</evidence>
<evidence type="ECO:0000259" key="10">
    <source>
        <dbReference type="Pfam" id="PF02705"/>
    </source>
</evidence>
<proteinExistence type="predicted"/>
<dbReference type="Pfam" id="PF22776">
    <property type="entry name" value="K_trans_C"/>
    <property type="match status" value="1"/>
</dbReference>
<evidence type="ECO:0000259" key="11">
    <source>
        <dbReference type="Pfam" id="PF22776"/>
    </source>
</evidence>
<dbReference type="Proteomes" id="UP000292702">
    <property type="component" value="Unassembled WGS sequence"/>
</dbReference>
<dbReference type="PANTHER" id="PTHR30540">
    <property type="entry name" value="OSMOTIC STRESS POTASSIUM TRANSPORTER"/>
    <property type="match status" value="1"/>
</dbReference>
<dbReference type="Pfam" id="PF02705">
    <property type="entry name" value="K_trans"/>
    <property type="match status" value="1"/>
</dbReference>
<dbReference type="InterPro" id="IPR053952">
    <property type="entry name" value="K_trans_C"/>
</dbReference>
<evidence type="ECO:0000256" key="5">
    <source>
        <dbReference type="ARBA" id="ARBA00022958"/>
    </source>
</evidence>
<feature type="transmembrane region" description="Helical" evidence="9">
    <location>
        <begin position="141"/>
        <end position="160"/>
    </location>
</feature>
<feature type="transmembrane region" description="Helical" evidence="9">
    <location>
        <begin position="20"/>
        <end position="38"/>
    </location>
</feature>
<protein>
    <recommendedName>
        <fullName evidence="14">Potassium transporter</fullName>
    </recommendedName>
</protein>
<evidence type="ECO:0000256" key="2">
    <source>
        <dbReference type="ARBA" id="ARBA00022448"/>
    </source>
</evidence>
<dbReference type="EMBL" id="RWJN01000003">
    <property type="protein sequence ID" value="TCD71664.1"/>
    <property type="molecule type" value="Genomic_DNA"/>
</dbReference>
<evidence type="ECO:0000256" key="8">
    <source>
        <dbReference type="ARBA" id="ARBA00023136"/>
    </source>
</evidence>
<keyword evidence="7" id="KW-0406">Ion transport</keyword>
<feature type="transmembrane region" description="Helical" evidence="9">
    <location>
        <begin position="465"/>
        <end position="487"/>
    </location>
</feature>
<feature type="domain" description="K+ potassium transporter C-terminal" evidence="11">
    <location>
        <begin position="593"/>
        <end position="772"/>
    </location>
</feature>
<keyword evidence="2" id="KW-0813">Transport</keyword>
<dbReference type="OrthoDB" id="504708at2759"/>
<feature type="transmembrane region" description="Helical" evidence="9">
    <location>
        <begin position="64"/>
        <end position="85"/>
    </location>
</feature>
<keyword evidence="4 9" id="KW-0812">Transmembrane</keyword>
<feature type="transmembrane region" description="Helical" evidence="9">
    <location>
        <begin position="282"/>
        <end position="300"/>
    </location>
</feature>
<feature type="transmembrane region" description="Helical" evidence="9">
    <location>
        <begin position="413"/>
        <end position="432"/>
    </location>
</feature>
<dbReference type="InterPro" id="IPR053951">
    <property type="entry name" value="K_trans_N"/>
</dbReference>
<dbReference type="GO" id="GO:0016020">
    <property type="term" value="C:membrane"/>
    <property type="evidence" value="ECO:0007669"/>
    <property type="project" value="UniProtKB-SubCell"/>
</dbReference>
<dbReference type="STRING" id="92696.A0A4R0S428"/>
<name>A0A4R0S428_9APHY</name>
<evidence type="ECO:0000256" key="4">
    <source>
        <dbReference type="ARBA" id="ARBA00022692"/>
    </source>
</evidence>
<keyword evidence="8 9" id="KW-0472">Membrane</keyword>
<keyword evidence="6 9" id="KW-1133">Transmembrane helix</keyword>
<gene>
    <name evidence="12" type="ORF">EIP91_005430</name>
</gene>
<dbReference type="NCBIfam" id="TIGR00794">
    <property type="entry name" value="kup"/>
    <property type="match status" value="1"/>
</dbReference>
<feature type="transmembrane region" description="Helical" evidence="9">
    <location>
        <begin position="439"/>
        <end position="459"/>
    </location>
</feature>
<accession>A0A4R0S428</accession>